<comment type="caution">
    <text evidence="1">The sequence shown here is derived from an EMBL/GenBank/DDBJ whole genome shotgun (WGS) entry which is preliminary data.</text>
</comment>
<gene>
    <name evidence="1" type="ORF">F8M41_023168</name>
</gene>
<evidence type="ECO:0000313" key="1">
    <source>
        <dbReference type="EMBL" id="KAF0483962.1"/>
    </source>
</evidence>
<name>A0A8H4ADV4_GIGMA</name>
<dbReference type="OrthoDB" id="2389582at2759"/>
<reference evidence="1 2" key="1">
    <citation type="journal article" date="2019" name="Environ. Microbiol.">
        <title>At the nexus of three kingdoms: the genome of the mycorrhizal fungus Gigaspora margarita provides insights into plant, endobacterial and fungal interactions.</title>
        <authorList>
            <person name="Venice F."/>
            <person name="Ghignone S."/>
            <person name="Salvioli di Fossalunga A."/>
            <person name="Amselem J."/>
            <person name="Novero M."/>
            <person name="Xianan X."/>
            <person name="Sedzielewska Toro K."/>
            <person name="Morin E."/>
            <person name="Lipzen A."/>
            <person name="Grigoriev I.V."/>
            <person name="Henrissat B."/>
            <person name="Martin F.M."/>
            <person name="Bonfante P."/>
        </authorList>
    </citation>
    <scope>NUCLEOTIDE SEQUENCE [LARGE SCALE GENOMIC DNA]</scope>
    <source>
        <strain evidence="1 2">BEG34</strain>
    </source>
</reference>
<dbReference type="AlphaFoldDB" id="A0A8H4ADV4"/>
<protein>
    <recommendedName>
        <fullName evidence="3">SAM domain-containing protein</fullName>
    </recommendedName>
</protein>
<organism evidence="1 2">
    <name type="scientific">Gigaspora margarita</name>
    <dbReference type="NCBI Taxonomy" id="4874"/>
    <lineage>
        <taxon>Eukaryota</taxon>
        <taxon>Fungi</taxon>
        <taxon>Fungi incertae sedis</taxon>
        <taxon>Mucoromycota</taxon>
        <taxon>Glomeromycotina</taxon>
        <taxon>Glomeromycetes</taxon>
        <taxon>Diversisporales</taxon>
        <taxon>Gigasporaceae</taxon>
        <taxon>Gigaspora</taxon>
    </lineage>
</organism>
<dbReference type="Gene3D" id="1.10.150.50">
    <property type="entry name" value="Transcription Factor, Ets-1"/>
    <property type="match status" value="1"/>
</dbReference>
<accession>A0A8H4ADV4</accession>
<dbReference type="EMBL" id="WTPW01000742">
    <property type="protein sequence ID" value="KAF0483962.1"/>
    <property type="molecule type" value="Genomic_DNA"/>
</dbReference>
<dbReference type="InterPro" id="IPR013761">
    <property type="entry name" value="SAM/pointed_sf"/>
</dbReference>
<proteinExistence type="predicted"/>
<keyword evidence="2" id="KW-1185">Reference proteome</keyword>
<dbReference type="Proteomes" id="UP000439903">
    <property type="component" value="Unassembled WGS sequence"/>
</dbReference>
<evidence type="ECO:0000313" key="2">
    <source>
        <dbReference type="Proteomes" id="UP000439903"/>
    </source>
</evidence>
<evidence type="ECO:0008006" key="3">
    <source>
        <dbReference type="Google" id="ProtNLM"/>
    </source>
</evidence>
<sequence length="322" mass="36892">MSMPFSPFFASQTEESTMDSVIKELDTEGLIQFLKRKNLGLDEIIYEILRKEKISGSNFSNITQVDLRSAGLPLGPAKTLVEFIEKAKTKSYSSYKTVKDLKDVLKEYGSIGTNVGDIPQFTPETYKINENDEDLEICMAFIKYKLPVLETLLPYDNERERCEYVEPILDSAIHLVKRITGKKITRHPQAEVTGEDNTGIVDYVIKYNSELICITEGEYWNITEGFVHNVRQLQNASQINKRIIGNAFGERDYIYGIVTTAEIWYFLKYTNEGIFCTSKNPLKIEFNESALKNSNEELNLRNNLKRIIEVIAGLLIDKLDHQ</sequence>